<keyword evidence="3" id="KW-1185">Reference proteome</keyword>
<dbReference type="PROSITE" id="PS51186">
    <property type="entry name" value="GNAT"/>
    <property type="match status" value="1"/>
</dbReference>
<dbReference type="Proteomes" id="UP001501343">
    <property type="component" value="Unassembled WGS sequence"/>
</dbReference>
<sequence length="364" mass="39979">MPEATTLDELALTPVSVPDTVAGVSADEGADFRAAIDVRNRVNVALLGADALEVTPEQSYPHWLTEDEEVHGWLMRSHGTVVGRAMMWVPLEDGSQRVQLRVEVLPEHRGRGIGRRALAFLEARAGERGRTILQAWTEHPSSTSAGVTARTGFGAVPDDQATRLAVSAGYALEQVYRVSTLDLTKPLDRVAPLRDEAERASEGYRYVSWMAPTPDDWVDDYAWMKSRMSTDAPAGDSVMDEETWDAARVRRLEKVWSDSGMAVLVGAAEHIASGRLVAFTELVSFRKPGKPIDQNDTLVLAEHRGHRLGALVKTHTLALGREAFPEGDRIVTGNAEENRPMLAVNEAMGFTPTRYSGEWQKVIA</sequence>
<proteinExistence type="predicted"/>
<dbReference type="EMBL" id="BAAAOF010000001">
    <property type="protein sequence ID" value="GAA1913868.1"/>
    <property type="molecule type" value="Genomic_DNA"/>
</dbReference>
<dbReference type="Gene3D" id="3.40.630.30">
    <property type="match status" value="1"/>
</dbReference>
<dbReference type="RefSeq" id="WP_248149096.1">
    <property type="nucleotide sequence ID" value="NZ_BAAAOF010000001.1"/>
</dbReference>
<name>A0ABN2P8C3_9MICO</name>
<feature type="domain" description="N-acetyltransferase" evidence="1">
    <location>
        <begin position="30"/>
        <end position="188"/>
    </location>
</feature>
<dbReference type="Pfam" id="PF00583">
    <property type="entry name" value="Acetyltransf_1"/>
    <property type="match status" value="1"/>
</dbReference>
<dbReference type="InterPro" id="IPR000182">
    <property type="entry name" value="GNAT_dom"/>
</dbReference>
<protein>
    <submittedName>
        <fullName evidence="2">GNAT family N-acetyltransferase</fullName>
    </submittedName>
</protein>
<dbReference type="InterPro" id="IPR016181">
    <property type="entry name" value="Acyl_CoA_acyltransferase"/>
</dbReference>
<dbReference type="SUPFAM" id="SSF55729">
    <property type="entry name" value="Acyl-CoA N-acyltransferases (Nat)"/>
    <property type="match status" value="2"/>
</dbReference>
<evidence type="ECO:0000313" key="2">
    <source>
        <dbReference type="EMBL" id="GAA1913868.1"/>
    </source>
</evidence>
<evidence type="ECO:0000313" key="3">
    <source>
        <dbReference type="Proteomes" id="UP001501343"/>
    </source>
</evidence>
<reference evidence="2 3" key="1">
    <citation type="journal article" date="2019" name="Int. J. Syst. Evol. Microbiol.">
        <title>The Global Catalogue of Microorganisms (GCM) 10K type strain sequencing project: providing services to taxonomists for standard genome sequencing and annotation.</title>
        <authorList>
            <consortium name="The Broad Institute Genomics Platform"/>
            <consortium name="The Broad Institute Genome Sequencing Center for Infectious Disease"/>
            <person name="Wu L."/>
            <person name="Ma J."/>
        </authorList>
    </citation>
    <scope>NUCLEOTIDE SEQUENCE [LARGE SCALE GENOMIC DNA]</scope>
    <source>
        <strain evidence="2 3">JCM 14900</strain>
    </source>
</reference>
<comment type="caution">
    <text evidence="2">The sequence shown here is derived from an EMBL/GenBank/DDBJ whole genome shotgun (WGS) entry which is preliminary data.</text>
</comment>
<evidence type="ECO:0000259" key="1">
    <source>
        <dbReference type="PROSITE" id="PS51186"/>
    </source>
</evidence>
<organism evidence="2 3">
    <name type="scientific">Microbacterium aoyamense</name>
    <dbReference type="NCBI Taxonomy" id="344166"/>
    <lineage>
        <taxon>Bacteria</taxon>
        <taxon>Bacillati</taxon>
        <taxon>Actinomycetota</taxon>
        <taxon>Actinomycetes</taxon>
        <taxon>Micrococcales</taxon>
        <taxon>Microbacteriaceae</taxon>
        <taxon>Microbacterium</taxon>
    </lineage>
</organism>
<gene>
    <name evidence="2" type="ORF">GCM10009775_03180</name>
</gene>
<dbReference type="CDD" id="cd04301">
    <property type="entry name" value="NAT_SF"/>
    <property type="match status" value="1"/>
</dbReference>
<accession>A0ABN2P8C3</accession>